<comment type="caution">
    <text evidence="4">The sequence shown here is derived from an EMBL/GenBank/DDBJ whole genome shotgun (WGS) entry which is preliminary data.</text>
</comment>
<dbReference type="PANTHER" id="PTHR42942:SF1">
    <property type="entry name" value="ALKYLTRANSFERASE-LIKE PROTEIN 1"/>
    <property type="match status" value="1"/>
</dbReference>
<dbReference type="Pfam" id="PF01035">
    <property type="entry name" value="DNA_binding_1"/>
    <property type="match status" value="1"/>
</dbReference>
<proteinExistence type="predicted"/>
<accession>A0A917G4N9</accession>
<evidence type="ECO:0000313" key="5">
    <source>
        <dbReference type="Proteomes" id="UP000654257"/>
    </source>
</evidence>
<dbReference type="RefSeq" id="WP_188546571.1">
    <property type="nucleotide sequence ID" value="NZ_BMCU01000004.1"/>
</dbReference>
<evidence type="ECO:0000256" key="2">
    <source>
        <dbReference type="SAM" id="MobiDB-lite"/>
    </source>
</evidence>
<evidence type="ECO:0000259" key="3">
    <source>
        <dbReference type="Pfam" id="PF01035"/>
    </source>
</evidence>
<organism evidence="4 5">
    <name type="scientific">Rhodococcoides trifolii</name>
    <dbReference type="NCBI Taxonomy" id="908250"/>
    <lineage>
        <taxon>Bacteria</taxon>
        <taxon>Bacillati</taxon>
        <taxon>Actinomycetota</taxon>
        <taxon>Actinomycetes</taxon>
        <taxon>Mycobacteriales</taxon>
        <taxon>Nocardiaceae</taxon>
        <taxon>Rhodococcoides</taxon>
    </lineage>
</organism>
<protein>
    <recommendedName>
        <fullName evidence="3">Methylated-DNA-[protein]-cysteine S-methyltransferase DNA binding domain-containing protein</fullName>
    </recommendedName>
</protein>
<dbReference type="SUPFAM" id="SSF46767">
    <property type="entry name" value="Methylated DNA-protein cysteine methyltransferase, C-terminal domain"/>
    <property type="match status" value="1"/>
</dbReference>
<dbReference type="Proteomes" id="UP000654257">
    <property type="component" value="Unassembled WGS sequence"/>
</dbReference>
<evidence type="ECO:0000256" key="1">
    <source>
        <dbReference type="ARBA" id="ARBA00022763"/>
    </source>
</evidence>
<sequence length="124" mass="13895">MNDTYEAFSARVLDLVDRIPPGRVMSYGQIAEVLEHRGPRAVGNVMARDGDTVTWWRVVRADGTLPPHLVIEAQEHWLIEGTPTRRGIVDIAQARWWPEDPQTAIEPTANISSIRSPGTGRENK</sequence>
<dbReference type="Gene3D" id="1.10.10.10">
    <property type="entry name" value="Winged helix-like DNA-binding domain superfamily/Winged helix DNA-binding domain"/>
    <property type="match status" value="1"/>
</dbReference>
<dbReference type="EMBL" id="BMCU01000004">
    <property type="protein sequence ID" value="GGG21617.1"/>
    <property type="molecule type" value="Genomic_DNA"/>
</dbReference>
<dbReference type="InterPro" id="IPR052520">
    <property type="entry name" value="ATL_DNA_repair"/>
</dbReference>
<keyword evidence="1" id="KW-0227">DNA damage</keyword>
<dbReference type="PANTHER" id="PTHR42942">
    <property type="entry name" value="6-O-METHYLGUANINE DNA METHYLTRANSFERASE"/>
    <property type="match status" value="1"/>
</dbReference>
<dbReference type="CDD" id="cd06445">
    <property type="entry name" value="ATase"/>
    <property type="match status" value="1"/>
</dbReference>
<dbReference type="GO" id="GO:0003824">
    <property type="term" value="F:catalytic activity"/>
    <property type="evidence" value="ECO:0007669"/>
    <property type="project" value="InterPro"/>
</dbReference>
<feature type="region of interest" description="Disordered" evidence="2">
    <location>
        <begin position="99"/>
        <end position="124"/>
    </location>
</feature>
<dbReference type="AlphaFoldDB" id="A0A917G4N9"/>
<reference evidence="4" key="1">
    <citation type="journal article" date="2014" name="Int. J. Syst. Evol. Microbiol.">
        <title>Complete genome sequence of Corynebacterium casei LMG S-19264T (=DSM 44701T), isolated from a smear-ripened cheese.</title>
        <authorList>
            <consortium name="US DOE Joint Genome Institute (JGI-PGF)"/>
            <person name="Walter F."/>
            <person name="Albersmeier A."/>
            <person name="Kalinowski J."/>
            <person name="Ruckert C."/>
        </authorList>
    </citation>
    <scope>NUCLEOTIDE SEQUENCE</scope>
    <source>
        <strain evidence="4">CCM 7905</strain>
    </source>
</reference>
<evidence type="ECO:0000313" key="4">
    <source>
        <dbReference type="EMBL" id="GGG21617.1"/>
    </source>
</evidence>
<dbReference type="InterPro" id="IPR036217">
    <property type="entry name" value="MethylDNA_cys_MeTrfase_DNAb"/>
</dbReference>
<feature type="domain" description="Methylated-DNA-[protein]-cysteine S-methyltransferase DNA binding" evidence="3">
    <location>
        <begin position="8"/>
        <end position="68"/>
    </location>
</feature>
<keyword evidence="5" id="KW-1185">Reference proteome</keyword>
<gene>
    <name evidence="4" type="ORF">GCM10007304_39280</name>
</gene>
<dbReference type="GO" id="GO:0006281">
    <property type="term" value="P:DNA repair"/>
    <property type="evidence" value="ECO:0007669"/>
    <property type="project" value="InterPro"/>
</dbReference>
<reference evidence="4" key="2">
    <citation type="submission" date="2020-09" db="EMBL/GenBank/DDBJ databases">
        <authorList>
            <person name="Sun Q."/>
            <person name="Sedlacek I."/>
        </authorList>
    </citation>
    <scope>NUCLEOTIDE SEQUENCE</scope>
    <source>
        <strain evidence="4">CCM 7905</strain>
    </source>
</reference>
<dbReference type="InterPro" id="IPR014048">
    <property type="entry name" value="MethylDNA_cys_MeTrfase_DNA-bd"/>
</dbReference>
<dbReference type="InterPro" id="IPR036388">
    <property type="entry name" value="WH-like_DNA-bd_sf"/>
</dbReference>
<name>A0A917G4N9_9NOCA</name>